<keyword evidence="7" id="KW-0472">Membrane</keyword>
<evidence type="ECO:0000256" key="1">
    <source>
        <dbReference type="ARBA" id="ARBA00004202"/>
    </source>
</evidence>
<dbReference type="SUPFAM" id="SSF52540">
    <property type="entry name" value="P-loop containing nucleoside triphosphate hydrolases"/>
    <property type="match status" value="1"/>
</dbReference>
<evidence type="ECO:0000256" key="8">
    <source>
        <dbReference type="ARBA" id="ARBA00023251"/>
    </source>
</evidence>
<dbReference type="OrthoDB" id="9804819at2"/>
<evidence type="ECO:0000256" key="6">
    <source>
        <dbReference type="ARBA" id="ARBA00022967"/>
    </source>
</evidence>
<dbReference type="KEGG" id="abam:B1s21122_04995"/>
<dbReference type="PROSITE" id="PS00211">
    <property type="entry name" value="ABC_TRANSPORTER_1"/>
    <property type="match status" value="1"/>
</dbReference>
<feature type="domain" description="ABC transporter" evidence="9">
    <location>
        <begin position="7"/>
        <end position="235"/>
    </location>
</feature>
<name>A0A249JYR4_9ACTN</name>
<evidence type="ECO:0000256" key="7">
    <source>
        <dbReference type="ARBA" id="ARBA00023136"/>
    </source>
</evidence>
<evidence type="ECO:0000256" key="4">
    <source>
        <dbReference type="ARBA" id="ARBA00022741"/>
    </source>
</evidence>
<evidence type="ECO:0000313" key="10">
    <source>
        <dbReference type="EMBL" id="ASY09678.1"/>
    </source>
</evidence>
<dbReference type="SMART" id="SM00382">
    <property type="entry name" value="AAA"/>
    <property type="match status" value="1"/>
</dbReference>
<dbReference type="GO" id="GO:0046677">
    <property type="term" value="P:response to antibiotic"/>
    <property type="evidence" value="ECO:0007669"/>
    <property type="project" value="UniProtKB-KW"/>
</dbReference>
<dbReference type="FunFam" id="3.40.50.300:FF:000589">
    <property type="entry name" value="ABC transporter, ATP-binding subunit"/>
    <property type="match status" value="1"/>
</dbReference>
<accession>A0A249JYR4</accession>
<keyword evidence="5 10" id="KW-0067">ATP-binding</keyword>
<dbReference type="PANTHER" id="PTHR42711:SF17">
    <property type="entry name" value="ABC TRANSPORTER ATP-BINDING PROTEIN"/>
    <property type="match status" value="1"/>
</dbReference>
<keyword evidence="4" id="KW-0547">Nucleotide-binding</keyword>
<reference evidence="11" key="1">
    <citation type="submission" date="2016-10" db="EMBL/GenBank/DDBJ databases">
        <title>High microdiversification within the ubiquitous acI lineage of Actinobacteria.</title>
        <authorList>
            <person name="Neuenschwander S.M."/>
            <person name="Salcher M."/>
            <person name="Ghai R."/>
            <person name="Pernthaler J."/>
        </authorList>
    </citation>
    <scope>NUCLEOTIDE SEQUENCE [LARGE SCALE GENOMIC DNA]</scope>
</reference>
<dbReference type="CDD" id="cd03230">
    <property type="entry name" value="ABC_DR_subfamily_A"/>
    <property type="match status" value="1"/>
</dbReference>
<evidence type="ECO:0000256" key="5">
    <source>
        <dbReference type="ARBA" id="ARBA00022840"/>
    </source>
</evidence>
<dbReference type="PANTHER" id="PTHR42711">
    <property type="entry name" value="ABC TRANSPORTER ATP-BINDING PROTEIN"/>
    <property type="match status" value="1"/>
</dbReference>
<keyword evidence="8" id="KW-0046">Antibiotic resistance</keyword>
<dbReference type="PROSITE" id="PS50893">
    <property type="entry name" value="ABC_TRANSPORTER_2"/>
    <property type="match status" value="1"/>
</dbReference>
<dbReference type="AlphaFoldDB" id="A0A249JYR4"/>
<evidence type="ECO:0000313" key="11">
    <source>
        <dbReference type="Proteomes" id="UP000217153"/>
    </source>
</evidence>
<dbReference type="EMBL" id="CP016768">
    <property type="protein sequence ID" value="ASY09678.1"/>
    <property type="molecule type" value="Genomic_DNA"/>
</dbReference>
<keyword evidence="2" id="KW-0813">Transport</keyword>
<dbReference type="InterPro" id="IPR003593">
    <property type="entry name" value="AAA+_ATPase"/>
</dbReference>
<dbReference type="Pfam" id="PF00005">
    <property type="entry name" value="ABC_tran"/>
    <property type="match status" value="1"/>
</dbReference>
<comment type="subcellular location">
    <subcellularLocation>
        <location evidence="1">Cell membrane</location>
        <topology evidence="1">Peripheral membrane protein</topology>
    </subcellularLocation>
</comment>
<keyword evidence="11" id="KW-1185">Reference proteome</keyword>
<evidence type="ECO:0000259" key="9">
    <source>
        <dbReference type="PROSITE" id="PS50893"/>
    </source>
</evidence>
<proteinExistence type="predicted"/>
<organism evidence="10 11">
    <name type="scientific">Candidatus Nanopelagicus limnae</name>
    <dbReference type="NCBI Taxonomy" id="1884634"/>
    <lineage>
        <taxon>Bacteria</taxon>
        <taxon>Bacillati</taxon>
        <taxon>Actinomycetota</taxon>
        <taxon>Actinomycetes</taxon>
        <taxon>Candidatus Nanopelagicales</taxon>
        <taxon>Candidatus Nanopelagicaceae</taxon>
        <taxon>Candidatus Nanopelagicus</taxon>
    </lineage>
</organism>
<protein>
    <submittedName>
        <fullName evidence="10">ABC-2 type transport system ATP-binding protein</fullName>
    </submittedName>
</protein>
<dbReference type="Proteomes" id="UP000217153">
    <property type="component" value="Chromosome"/>
</dbReference>
<keyword evidence="3" id="KW-1003">Cell membrane</keyword>
<dbReference type="InterPro" id="IPR027417">
    <property type="entry name" value="P-loop_NTPase"/>
</dbReference>
<dbReference type="InterPro" id="IPR003439">
    <property type="entry name" value="ABC_transporter-like_ATP-bd"/>
</dbReference>
<dbReference type="InterPro" id="IPR017871">
    <property type="entry name" value="ABC_transporter-like_CS"/>
</dbReference>
<dbReference type="GO" id="GO:0005524">
    <property type="term" value="F:ATP binding"/>
    <property type="evidence" value="ECO:0007669"/>
    <property type="project" value="UniProtKB-KW"/>
</dbReference>
<keyword evidence="6" id="KW-1278">Translocase</keyword>
<dbReference type="Gene3D" id="3.40.50.300">
    <property type="entry name" value="P-loop containing nucleotide triphosphate hydrolases"/>
    <property type="match status" value="1"/>
</dbReference>
<evidence type="ECO:0000256" key="3">
    <source>
        <dbReference type="ARBA" id="ARBA00022475"/>
    </source>
</evidence>
<dbReference type="GO" id="GO:0005886">
    <property type="term" value="C:plasma membrane"/>
    <property type="evidence" value="ECO:0007669"/>
    <property type="project" value="UniProtKB-SubCell"/>
</dbReference>
<sequence length="285" mass="31180">MSANAAIEVSGLSKQYGAKTAVDGINLTVERGEIFALLGPNGAGKTTTVEILEGYRKASSGDVSVLGFDPATKGNAAQRWRNQIGIVLQSTSDAADLSVFETISHYANYYENPRNVEQVIDEVGLREKLNAKARELSGGQRRRLDVALGIIGSPELLFLDEPTTGFDPEARRSFWELIRTLKAEGTTILLTTHYLDEAQALADRVGVINNGKIIEIATPQTLGGRNHAPAKVTWLENGVTNEIHTKDPTAEVLKLSQRFNGQIPELEVLRPNLEEIYLKMIGELR</sequence>
<dbReference type="GO" id="GO:0016887">
    <property type="term" value="F:ATP hydrolysis activity"/>
    <property type="evidence" value="ECO:0007669"/>
    <property type="project" value="InterPro"/>
</dbReference>
<dbReference type="RefSeq" id="WP_095680984.1">
    <property type="nucleotide sequence ID" value="NZ_CP016768.2"/>
</dbReference>
<gene>
    <name evidence="10" type="ORF">B1s21122_04995</name>
</gene>
<dbReference type="InterPro" id="IPR050763">
    <property type="entry name" value="ABC_transporter_ATP-binding"/>
</dbReference>
<evidence type="ECO:0000256" key="2">
    <source>
        <dbReference type="ARBA" id="ARBA00022448"/>
    </source>
</evidence>